<evidence type="ECO:0000256" key="1">
    <source>
        <dbReference type="SAM" id="Phobius"/>
    </source>
</evidence>
<name>A0A345HIK1_9ACTN</name>
<dbReference type="InterPro" id="IPR057702">
    <property type="entry name" value="DUF7942"/>
</dbReference>
<dbReference type="KEGG" id="spad:DVK44_01275"/>
<dbReference type="Pfam" id="PF25637">
    <property type="entry name" value="DUF7942"/>
    <property type="match status" value="1"/>
</dbReference>
<organism evidence="2 3">
    <name type="scientific">Streptomyces paludis</name>
    <dbReference type="NCBI Taxonomy" id="2282738"/>
    <lineage>
        <taxon>Bacteria</taxon>
        <taxon>Bacillati</taxon>
        <taxon>Actinomycetota</taxon>
        <taxon>Actinomycetes</taxon>
        <taxon>Kitasatosporales</taxon>
        <taxon>Streptomycetaceae</taxon>
        <taxon>Streptomyces</taxon>
    </lineage>
</organism>
<feature type="transmembrane region" description="Helical" evidence="1">
    <location>
        <begin position="50"/>
        <end position="70"/>
    </location>
</feature>
<dbReference type="Proteomes" id="UP000253868">
    <property type="component" value="Chromosome"/>
</dbReference>
<evidence type="ECO:0000313" key="3">
    <source>
        <dbReference type="Proteomes" id="UP000253868"/>
    </source>
</evidence>
<dbReference type="EMBL" id="CP031194">
    <property type="protein sequence ID" value="AXG76525.1"/>
    <property type="molecule type" value="Genomic_DNA"/>
</dbReference>
<evidence type="ECO:0000313" key="2">
    <source>
        <dbReference type="EMBL" id="AXG76525.1"/>
    </source>
</evidence>
<feature type="transmembrane region" description="Helical" evidence="1">
    <location>
        <begin position="82"/>
        <end position="103"/>
    </location>
</feature>
<feature type="transmembrane region" description="Helical" evidence="1">
    <location>
        <begin position="20"/>
        <end position="38"/>
    </location>
</feature>
<proteinExistence type="predicted"/>
<gene>
    <name evidence="2" type="ORF">DVK44_01275</name>
</gene>
<dbReference type="NCBIfam" id="NF046119">
    <property type="entry name" value="memb_SCO4225"/>
    <property type="match status" value="1"/>
</dbReference>
<accession>A0A345HIK1</accession>
<keyword evidence="3" id="KW-1185">Reference proteome</keyword>
<sequence length="115" mass="12000">MISGRLSTLARLTFGNRASQVYLGLVLMTAAFLSYDLAFTHHPDATFAGVPLLLLAVPTVLGFLAAGGVFGDAVTESAAFLYPALVLSVLIQSAALGALVRLLRRPGQPARTETA</sequence>
<protein>
    <submittedName>
        <fullName evidence="2">Uncharacterized protein</fullName>
    </submittedName>
</protein>
<keyword evidence="1" id="KW-0812">Transmembrane</keyword>
<dbReference type="AlphaFoldDB" id="A0A345HIK1"/>
<keyword evidence="1" id="KW-1133">Transmembrane helix</keyword>
<reference evidence="3" key="1">
    <citation type="submission" date="2018-07" db="EMBL/GenBank/DDBJ databases">
        <authorList>
            <person name="Zhao J."/>
        </authorList>
    </citation>
    <scope>NUCLEOTIDE SEQUENCE [LARGE SCALE GENOMIC DNA]</scope>
    <source>
        <strain evidence="3">GSSD-12</strain>
    </source>
</reference>
<dbReference type="RefSeq" id="WP_114657846.1">
    <property type="nucleotide sequence ID" value="NZ_CP031194.1"/>
</dbReference>
<keyword evidence="1" id="KW-0472">Membrane</keyword>
<dbReference type="OrthoDB" id="4242675at2"/>